<dbReference type="GO" id="GO:0005975">
    <property type="term" value="P:carbohydrate metabolic process"/>
    <property type="evidence" value="ECO:0007669"/>
    <property type="project" value="InterPro"/>
</dbReference>
<dbReference type="EMBL" id="JACJVO010000021">
    <property type="protein sequence ID" value="MBB6732730.1"/>
    <property type="molecule type" value="Genomic_DNA"/>
</dbReference>
<reference evidence="1 2" key="1">
    <citation type="submission" date="2020-08" db="EMBL/GenBank/DDBJ databases">
        <title>Cohnella phylogeny.</title>
        <authorList>
            <person name="Dunlap C."/>
        </authorList>
    </citation>
    <scope>NUCLEOTIDE SEQUENCE [LARGE SCALE GENOMIC DNA]</scope>
    <source>
        <strain evidence="1 2">CBP 2801</strain>
    </source>
</reference>
<sequence length="661" mass="74134">MPSTKRRLAAIASADSDLLSCMKMLDPKLTVVHPNDALALADHPADAYAILGGTEPNPLLLPPPVRTFIDREIAAGKRVFAEFAGSIGNVYFEAPSSTRYVRLAVASEGWLEGEPRGGLIDDQCGERLRPHAFTCSKKVPLLSYFNVQAHDRTPPNEEWNADTADRERALWFEQNDCLLVCAFRLAMFSRARHAPHDRVRKLVRYILGWLYGQEIPDFEFPRHYRLAAAIAPPSGGQRLNDPEPAAGEIRTGAERALRWAERAGILQNEGKNGALEGLGTEIDYSGRQRVSRIRRADCIGELALAYWLHSRVSGDSRSDRISGRLTGYVLDHFVCREPGPLFGMMRWTDEAWGVCYQDDAARALLPHLFRCLYEGTTERLKECEDVLLFLIRTTGTDGTRPSRTDNHLLTEEALVRLRTTPGNLPSAHYNAYYYAALSVAYRLTGREQFRETAIKGLSSIMAVYPATRREQSQTQELCRLILPLSWLYAVTGSEEHCEWLYRVAGDLQAFAHHSGAYVEWDEGYLSAMRHRAGEGESSLLARNGDPVADLLYSNNWLPLAWIQAYFVTGDRWFRQKWLETVRFFLDAQIVSPDSQIDGAWARALDVERMEVFGSPADSGWGPWAIESGWTVAEIAAGMLMGLLEDELLPLHAAVGHHQTKG</sequence>
<keyword evidence="2" id="KW-1185">Reference proteome</keyword>
<comment type="caution">
    <text evidence="1">The sequence shown here is derived from an EMBL/GenBank/DDBJ whole genome shotgun (WGS) entry which is preliminary data.</text>
</comment>
<evidence type="ECO:0000313" key="2">
    <source>
        <dbReference type="Proteomes" id="UP000564644"/>
    </source>
</evidence>
<name>A0A7X0VWP8_9BACL</name>
<dbReference type="Proteomes" id="UP000564644">
    <property type="component" value="Unassembled WGS sequence"/>
</dbReference>
<dbReference type="InterPro" id="IPR008928">
    <property type="entry name" value="6-hairpin_glycosidase_sf"/>
</dbReference>
<dbReference type="RefSeq" id="WP_185130388.1">
    <property type="nucleotide sequence ID" value="NZ_JACJVO010000021.1"/>
</dbReference>
<protein>
    <submittedName>
        <fullName evidence="1">Uncharacterized protein</fullName>
    </submittedName>
</protein>
<accession>A0A7X0VWP8</accession>
<gene>
    <name evidence="1" type="ORF">H7C18_17570</name>
</gene>
<proteinExistence type="predicted"/>
<dbReference type="AlphaFoldDB" id="A0A7X0VWP8"/>
<evidence type="ECO:0000313" key="1">
    <source>
        <dbReference type="EMBL" id="MBB6732730.1"/>
    </source>
</evidence>
<dbReference type="SUPFAM" id="SSF48208">
    <property type="entry name" value="Six-hairpin glycosidases"/>
    <property type="match status" value="1"/>
</dbReference>
<organism evidence="1 2">
    <name type="scientific">Cohnella zeiphila</name>
    <dbReference type="NCBI Taxonomy" id="2761120"/>
    <lineage>
        <taxon>Bacteria</taxon>
        <taxon>Bacillati</taxon>
        <taxon>Bacillota</taxon>
        <taxon>Bacilli</taxon>
        <taxon>Bacillales</taxon>
        <taxon>Paenibacillaceae</taxon>
        <taxon>Cohnella</taxon>
    </lineage>
</organism>